<evidence type="ECO:0000313" key="2">
    <source>
        <dbReference type="Proteomes" id="UP000054359"/>
    </source>
</evidence>
<dbReference type="AlphaFoldDB" id="A0A087UAA9"/>
<accession>A0A087UAA9</accession>
<reference evidence="1 2" key="1">
    <citation type="submission" date="2013-11" db="EMBL/GenBank/DDBJ databases">
        <title>Genome sequencing of Stegodyphus mimosarum.</title>
        <authorList>
            <person name="Bechsgaard J."/>
        </authorList>
    </citation>
    <scope>NUCLEOTIDE SEQUENCE [LARGE SCALE GENOMIC DNA]</scope>
</reference>
<proteinExistence type="predicted"/>
<organism evidence="1 2">
    <name type="scientific">Stegodyphus mimosarum</name>
    <name type="common">African social velvet spider</name>
    <dbReference type="NCBI Taxonomy" id="407821"/>
    <lineage>
        <taxon>Eukaryota</taxon>
        <taxon>Metazoa</taxon>
        <taxon>Ecdysozoa</taxon>
        <taxon>Arthropoda</taxon>
        <taxon>Chelicerata</taxon>
        <taxon>Arachnida</taxon>
        <taxon>Araneae</taxon>
        <taxon>Araneomorphae</taxon>
        <taxon>Entelegynae</taxon>
        <taxon>Eresoidea</taxon>
        <taxon>Eresidae</taxon>
        <taxon>Stegodyphus</taxon>
    </lineage>
</organism>
<sequence>MRMFKPRQLKPEFVKFLVNRHLKELDFGKFRSFCWEEVAERATEIAKGLVKVLFNR</sequence>
<evidence type="ECO:0000313" key="1">
    <source>
        <dbReference type="EMBL" id="KFM74298.1"/>
    </source>
</evidence>
<gene>
    <name evidence="1" type="ORF">X975_07574</name>
</gene>
<name>A0A087UAA9_STEMI</name>
<protein>
    <submittedName>
        <fullName evidence="1">Uncharacterized protein</fullName>
    </submittedName>
</protein>
<keyword evidence="2" id="KW-1185">Reference proteome</keyword>
<dbReference type="Proteomes" id="UP000054359">
    <property type="component" value="Unassembled WGS sequence"/>
</dbReference>
<dbReference type="EMBL" id="KK118970">
    <property type="protein sequence ID" value="KFM74298.1"/>
    <property type="molecule type" value="Genomic_DNA"/>
</dbReference>
<feature type="non-terminal residue" evidence="1">
    <location>
        <position position="56"/>
    </location>
</feature>